<evidence type="ECO:0000313" key="2">
    <source>
        <dbReference type="EMBL" id="PIW15036.1"/>
    </source>
</evidence>
<feature type="transmembrane region" description="Helical" evidence="1">
    <location>
        <begin position="158"/>
        <end position="179"/>
    </location>
</feature>
<feature type="transmembrane region" description="Helical" evidence="1">
    <location>
        <begin position="20"/>
        <end position="38"/>
    </location>
</feature>
<accession>A0A2M7G021</accession>
<organism evidence="2 3">
    <name type="scientific">bacterium (Candidatus Blackallbacteria) CG17_big_fil_post_rev_8_21_14_2_50_48_46</name>
    <dbReference type="NCBI Taxonomy" id="2014261"/>
    <lineage>
        <taxon>Bacteria</taxon>
        <taxon>Candidatus Blackallbacteria</taxon>
    </lineage>
</organism>
<dbReference type="Proteomes" id="UP000231019">
    <property type="component" value="Unassembled WGS sequence"/>
</dbReference>
<proteinExistence type="predicted"/>
<dbReference type="GO" id="GO:0140359">
    <property type="term" value="F:ABC-type transporter activity"/>
    <property type="evidence" value="ECO:0007669"/>
    <property type="project" value="InterPro"/>
</dbReference>
<feature type="transmembrane region" description="Helical" evidence="1">
    <location>
        <begin position="227"/>
        <end position="253"/>
    </location>
</feature>
<feature type="transmembrane region" description="Helical" evidence="1">
    <location>
        <begin position="122"/>
        <end position="146"/>
    </location>
</feature>
<gene>
    <name evidence="2" type="ORF">COW36_19120</name>
</gene>
<dbReference type="EMBL" id="PFFQ01000054">
    <property type="protein sequence ID" value="PIW15036.1"/>
    <property type="molecule type" value="Genomic_DNA"/>
</dbReference>
<comment type="caution">
    <text evidence="2">The sequence shown here is derived from an EMBL/GenBank/DDBJ whole genome shotgun (WGS) entry which is preliminary data.</text>
</comment>
<feature type="transmembrane region" description="Helical" evidence="1">
    <location>
        <begin position="90"/>
        <end position="115"/>
    </location>
</feature>
<feature type="transmembrane region" description="Helical" evidence="1">
    <location>
        <begin position="50"/>
        <end position="70"/>
    </location>
</feature>
<dbReference type="GO" id="GO:0005886">
    <property type="term" value="C:plasma membrane"/>
    <property type="evidence" value="ECO:0007669"/>
    <property type="project" value="UniProtKB-SubCell"/>
</dbReference>
<keyword evidence="1" id="KW-1133">Transmembrane helix</keyword>
<protein>
    <submittedName>
        <fullName evidence="2">ABC transporter permease</fullName>
    </submittedName>
</protein>
<reference evidence="2 3" key="1">
    <citation type="submission" date="2017-09" db="EMBL/GenBank/DDBJ databases">
        <title>Depth-based differentiation of microbial function through sediment-hosted aquifers and enrichment of novel symbionts in the deep terrestrial subsurface.</title>
        <authorList>
            <person name="Probst A.J."/>
            <person name="Ladd B."/>
            <person name="Jarett J.K."/>
            <person name="Geller-Mcgrath D.E."/>
            <person name="Sieber C.M."/>
            <person name="Emerson J.B."/>
            <person name="Anantharaman K."/>
            <person name="Thomas B.C."/>
            <person name="Malmstrom R."/>
            <person name="Stieglmeier M."/>
            <person name="Klingl A."/>
            <person name="Woyke T."/>
            <person name="Ryan C.M."/>
            <person name="Banfield J.F."/>
        </authorList>
    </citation>
    <scope>NUCLEOTIDE SEQUENCE [LARGE SCALE GENOMIC DNA]</scope>
    <source>
        <strain evidence="2">CG17_big_fil_post_rev_8_21_14_2_50_48_46</strain>
    </source>
</reference>
<feature type="transmembrane region" description="Helical" evidence="1">
    <location>
        <begin position="199"/>
        <end position="221"/>
    </location>
</feature>
<keyword evidence="1" id="KW-0812">Transmembrane</keyword>
<sequence length="258" mass="28585">MLLNNKLLKYVLFDLLRSKVMLAYASLLFAMTFALASLSADRAQTAISLLNLVLLLVPLISLIFSTIYSYNLRDFLDLLLAQPVSRKGVFLGQYLGVSSALALAYLVGTGLPLILSGLTEPLAWILAIGVLLNYIFSGFAFLAVNWQSDRVKGMASALFIWFYTAILFDALVLFGLVAFQDYPLEKPALILSFLNPIDLARILVLLKLDISALMGYTGALYRNLFGSWWGLVLACAVLLIWAVLPVILAMRLFEKRDC</sequence>
<dbReference type="Pfam" id="PF12679">
    <property type="entry name" value="ABC2_membrane_2"/>
    <property type="match status" value="1"/>
</dbReference>
<evidence type="ECO:0000313" key="3">
    <source>
        <dbReference type="Proteomes" id="UP000231019"/>
    </source>
</evidence>
<keyword evidence="1" id="KW-0472">Membrane</keyword>
<name>A0A2M7G021_9BACT</name>
<evidence type="ECO:0000256" key="1">
    <source>
        <dbReference type="SAM" id="Phobius"/>
    </source>
</evidence>
<dbReference type="AlphaFoldDB" id="A0A2M7G021"/>